<feature type="region of interest" description="Disordered" evidence="1">
    <location>
        <begin position="1"/>
        <end position="41"/>
    </location>
</feature>
<reference evidence="2 3" key="1">
    <citation type="submission" date="2019-02" db="EMBL/GenBank/DDBJ databases">
        <title>Deep-cultivation of Planctomycetes and their phenomic and genomic characterization uncovers novel biology.</title>
        <authorList>
            <person name="Wiegand S."/>
            <person name="Jogler M."/>
            <person name="Boedeker C."/>
            <person name="Pinto D."/>
            <person name="Vollmers J."/>
            <person name="Rivas-Marin E."/>
            <person name="Kohn T."/>
            <person name="Peeters S.H."/>
            <person name="Heuer A."/>
            <person name="Rast P."/>
            <person name="Oberbeckmann S."/>
            <person name="Bunk B."/>
            <person name="Jeske O."/>
            <person name="Meyerdierks A."/>
            <person name="Storesund J.E."/>
            <person name="Kallscheuer N."/>
            <person name="Luecker S."/>
            <person name="Lage O.M."/>
            <person name="Pohl T."/>
            <person name="Merkel B.J."/>
            <person name="Hornburger P."/>
            <person name="Mueller R.-W."/>
            <person name="Bruemmer F."/>
            <person name="Labrenz M."/>
            <person name="Spormann A.M."/>
            <person name="Op den Camp H."/>
            <person name="Overmann J."/>
            <person name="Amann R."/>
            <person name="Jetten M.S.M."/>
            <person name="Mascher T."/>
            <person name="Medema M.H."/>
            <person name="Devos D.P."/>
            <person name="Kaster A.-K."/>
            <person name="Ovreas L."/>
            <person name="Rohde M."/>
            <person name="Galperin M.Y."/>
            <person name="Jogler C."/>
        </authorList>
    </citation>
    <scope>NUCLEOTIDE SEQUENCE [LARGE SCALE GENOMIC DNA]</scope>
    <source>
        <strain evidence="2 3">Q31a</strain>
    </source>
</reference>
<keyword evidence="3" id="KW-1185">Reference proteome</keyword>
<evidence type="ECO:0000313" key="2">
    <source>
        <dbReference type="EMBL" id="QDV27102.1"/>
    </source>
</evidence>
<dbReference type="AlphaFoldDB" id="A0A518GET0"/>
<organism evidence="2 3">
    <name type="scientific">Aureliella helgolandensis</name>
    <dbReference type="NCBI Taxonomy" id="2527968"/>
    <lineage>
        <taxon>Bacteria</taxon>
        <taxon>Pseudomonadati</taxon>
        <taxon>Planctomycetota</taxon>
        <taxon>Planctomycetia</taxon>
        <taxon>Pirellulales</taxon>
        <taxon>Pirellulaceae</taxon>
        <taxon>Aureliella</taxon>
    </lineage>
</organism>
<accession>A0A518GET0</accession>
<dbReference type="KEGG" id="ahel:Q31a_54890"/>
<protein>
    <submittedName>
        <fullName evidence="2">Uncharacterized protein</fullName>
    </submittedName>
</protein>
<evidence type="ECO:0000313" key="3">
    <source>
        <dbReference type="Proteomes" id="UP000318017"/>
    </source>
</evidence>
<proteinExistence type="predicted"/>
<dbReference type="Proteomes" id="UP000318017">
    <property type="component" value="Chromosome"/>
</dbReference>
<name>A0A518GET0_9BACT</name>
<gene>
    <name evidence="2" type="ORF">Q31a_54890</name>
</gene>
<sequence length="89" mass="9073">MGDYPVDALRGGEQRAVTQPRSGGCVKPGREPQGTGHAKPESCGAAAVSGIACRRSAAFDFLSTGNLGLAPQAICDRCSAAKGRVGVYH</sequence>
<dbReference type="EMBL" id="CP036298">
    <property type="protein sequence ID" value="QDV27102.1"/>
    <property type="molecule type" value="Genomic_DNA"/>
</dbReference>
<evidence type="ECO:0000256" key="1">
    <source>
        <dbReference type="SAM" id="MobiDB-lite"/>
    </source>
</evidence>